<evidence type="ECO:0000313" key="3">
    <source>
        <dbReference type="Proteomes" id="UP000239458"/>
    </source>
</evidence>
<feature type="compositionally biased region" description="Basic residues" evidence="1">
    <location>
        <begin position="17"/>
        <end position="26"/>
    </location>
</feature>
<comment type="caution">
    <text evidence="2">The sequence shown here is derived from an EMBL/GenBank/DDBJ whole genome shotgun (WGS) entry which is preliminary data.</text>
</comment>
<reference evidence="2 3" key="1">
    <citation type="submission" date="2017-09" db="EMBL/GenBank/DDBJ databases">
        <title>Genomic, metabolic, and phenotypic characteristics of bacterial isolates from the natural microbiome of the model nematode Caenorhabditis elegans.</title>
        <authorList>
            <person name="Zimmermann J."/>
            <person name="Obeng N."/>
            <person name="Yang W."/>
            <person name="Obeng O."/>
            <person name="Kissoyan K."/>
            <person name="Pees B."/>
            <person name="Dirksen P."/>
            <person name="Hoppner M."/>
            <person name="Franke A."/>
            <person name="Rosenstiel P."/>
            <person name="Leippe M."/>
            <person name="Dierking K."/>
            <person name="Kaleta C."/>
            <person name="Schulenburg H."/>
        </authorList>
    </citation>
    <scope>NUCLEOTIDE SEQUENCE [LARGE SCALE GENOMIC DNA]</scope>
    <source>
        <strain evidence="2 3">MYb184</strain>
    </source>
</reference>
<evidence type="ECO:0000256" key="1">
    <source>
        <dbReference type="SAM" id="MobiDB-lite"/>
    </source>
</evidence>
<sequence length="71" mass="7757">MHRDGQRAGRCGEPGARRKPHSRREHHGTGLVNPIKCGSWLACDAGNWVYQEHRDVAIAGKPAPTGLCSEL</sequence>
<dbReference type="EMBL" id="PCQE01000003">
    <property type="protein sequence ID" value="PRC09493.1"/>
    <property type="molecule type" value="Genomic_DNA"/>
</dbReference>
<accession>A0A2S9E3R4</accession>
<protein>
    <submittedName>
        <fullName evidence="2">Uncharacterized protein</fullName>
    </submittedName>
</protein>
<dbReference type="Proteomes" id="UP000239458">
    <property type="component" value="Unassembled WGS sequence"/>
</dbReference>
<gene>
    <name evidence="2" type="ORF">CQ006_03305</name>
</gene>
<evidence type="ECO:0000313" key="2">
    <source>
        <dbReference type="EMBL" id="PRC09493.1"/>
    </source>
</evidence>
<organism evidence="2 3">
    <name type="scientific">Pseudomonas cedrina</name>
    <dbReference type="NCBI Taxonomy" id="651740"/>
    <lineage>
        <taxon>Bacteria</taxon>
        <taxon>Pseudomonadati</taxon>
        <taxon>Pseudomonadota</taxon>
        <taxon>Gammaproteobacteria</taxon>
        <taxon>Pseudomonadales</taxon>
        <taxon>Pseudomonadaceae</taxon>
        <taxon>Pseudomonas</taxon>
    </lineage>
</organism>
<proteinExistence type="predicted"/>
<dbReference type="AlphaFoldDB" id="A0A2S9E3R4"/>
<feature type="region of interest" description="Disordered" evidence="1">
    <location>
        <begin position="1"/>
        <end position="32"/>
    </location>
</feature>
<name>A0A2S9E3R4_PSECE</name>